<dbReference type="InterPro" id="IPR052544">
    <property type="entry name" value="Bacteriocin_Proc_Enz"/>
</dbReference>
<sequence>MSITQSKRRAHVDTDVAFEDNRSSLPITLEKRVVRMLEEAVQSGECSEAFSDAVSCLIHENLMQSSDQDLRIAHIVHRVMRAEANTDGADLSKAVRSPDLKVIREGETRIALPDQVPECARELDELIHRRRSTPVFNFQPLSFMELAAFLRMSCGSKGVARAYQRRDIPRRVFASAGGLQSVDIQVFVQNVEGIEPGRYHYDPLEHSLVLAEIGDFRLPIVATTLGTDWLMHAQAVIAIIGNFNRVSWKYGSRGYRYMGLDAGNVCGQMYLAGASMNLAINAVAAFRDDALNSLLRVDGRDHFAQLLVSVGNKPGIRA</sequence>
<feature type="domain" description="Nitroreductase" evidence="1">
    <location>
        <begin position="128"/>
        <end position="311"/>
    </location>
</feature>
<dbReference type="InterPro" id="IPR020051">
    <property type="entry name" value="SagB-type_dehydrogenase"/>
</dbReference>
<dbReference type="PANTHER" id="PTHR43745:SF2">
    <property type="entry name" value="NITROREDUCTASE MJ1384-RELATED"/>
    <property type="match status" value="1"/>
</dbReference>
<dbReference type="SUPFAM" id="SSF55469">
    <property type="entry name" value="FMN-dependent nitroreductase-like"/>
    <property type="match status" value="1"/>
</dbReference>
<dbReference type="InterPro" id="IPR029479">
    <property type="entry name" value="Nitroreductase"/>
</dbReference>
<evidence type="ECO:0000313" key="2">
    <source>
        <dbReference type="EMBL" id="QGS11300.1"/>
    </source>
</evidence>
<reference evidence="2 3" key="1">
    <citation type="submission" date="2019-11" db="EMBL/GenBank/DDBJ databases">
        <title>FDA dAtabase for Regulatory Grade micrObial Sequences (FDA-ARGOS): Supporting development and validation of Infectious Disease Dx tests.</title>
        <authorList>
            <person name="Stonesifer R."/>
            <person name="Tallon L."/>
            <person name="Sadzewicz L."/>
            <person name="Vavikolanu K."/>
            <person name="Mehta A."/>
            <person name="Aluvathingal J."/>
            <person name="Nadendla S."/>
            <person name="Myers T."/>
            <person name="Yan Y."/>
            <person name="Sichtig H."/>
        </authorList>
    </citation>
    <scope>NUCLEOTIDE SEQUENCE [LARGE SCALE GENOMIC DNA]</scope>
    <source>
        <strain evidence="2 3">FDAARGOS_732</strain>
    </source>
</reference>
<dbReference type="InterPro" id="IPR000415">
    <property type="entry name" value="Nitroreductase-like"/>
</dbReference>
<accession>A0A857A705</accession>
<proteinExistence type="predicted"/>
<dbReference type="GO" id="GO:0016491">
    <property type="term" value="F:oxidoreductase activity"/>
    <property type="evidence" value="ECO:0007669"/>
    <property type="project" value="InterPro"/>
</dbReference>
<dbReference type="NCBIfam" id="TIGR03605">
    <property type="entry name" value="antibiot_sagB"/>
    <property type="match status" value="1"/>
</dbReference>
<dbReference type="RefSeq" id="WP_081445512.1">
    <property type="nucleotide sequence ID" value="NZ_CP046315.1"/>
</dbReference>
<evidence type="ECO:0000313" key="3">
    <source>
        <dbReference type="Proteomes" id="UP000424490"/>
    </source>
</evidence>
<protein>
    <submittedName>
        <fullName evidence="2">SagB/ThcOx family dehydrogenase</fullName>
    </submittedName>
</protein>
<dbReference type="PANTHER" id="PTHR43745">
    <property type="entry name" value="NITROREDUCTASE MJ1384-RELATED"/>
    <property type="match status" value="1"/>
</dbReference>
<dbReference type="EMBL" id="CP046315">
    <property type="protein sequence ID" value="QGS11300.1"/>
    <property type="molecule type" value="Genomic_DNA"/>
</dbReference>
<dbReference type="AlphaFoldDB" id="A0A857A705"/>
<name>A0A857A705_9ACTO</name>
<dbReference type="Gene3D" id="3.40.109.10">
    <property type="entry name" value="NADH Oxidase"/>
    <property type="match status" value="1"/>
</dbReference>
<dbReference type="Proteomes" id="UP000424490">
    <property type="component" value="Chromosome"/>
</dbReference>
<evidence type="ECO:0000259" key="1">
    <source>
        <dbReference type="Pfam" id="PF00881"/>
    </source>
</evidence>
<organism evidence="2 3">
    <name type="scientific">Schaalia odontolytica</name>
    <dbReference type="NCBI Taxonomy" id="1660"/>
    <lineage>
        <taxon>Bacteria</taxon>
        <taxon>Bacillati</taxon>
        <taxon>Actinomycetota</taxon>
        <taxon>Actinomycetes</taxon>
        <taxon>Actinomycetales</taxon>
        <taxon>Actinomycetaceae</taxon>
        <taxon>Schaalia</taxon>
    </lineage>
</organism>
<gene>
    <name evidence="2" type="ORF">FOC40_07725</name>
</gene>
<dbReference type="CDD" id="cd02142">
    <property type="entry name" value="McbC_SagB-like_oxidoreductase"/>
    <property type="match status" value="1"/>
</dbReference>
<dbReference type="Pfam" id="PF00881">
    <property type="entry name" value="Nitroreductase"/>
    <property type="match status" value="1"/>
</dbReference>